<proteinExistence type="predicted"/>
<evidence type="ECO:0000256" key="2">
    <source>
        <dbReference type="ARBA" id="ARBA00022729"/>
    </source>
</evidence>
<sequence>MTRKTLLAAIALGIGATAAAETTVSEKNIGDLLPRCAKPVASVSIGKLNCKASGCQKIEANGQMSALLALANASGQLQDLSKVGEGMSNALTTALKATNCFEVQEREAMEELRKEMELAGVTIKAKPADYLISGAITSIGLETQKSSFGGGFIPIIGGIQSTKKTANLAMDVRLIEVQTASVKASKSFEANNESSSWGLAGGGLIGAGAVGGAFSVTKSPVMDKIATETIIMATSFIVDSLAKDAVVYRPALKSAKPTEEGATDTPSTPAMNN</sequence>
<accession>A0A369AK50</accession>
<dbReference type="RefSeq" id="WP_114483317.1">
    <property type="nucleotide sequence ID" value="NZ_QPJU01000005.1"/>
</dbReference>
<keyword evidence="9" id="KW-1185">Reference proteome</keyword>
<evidence type="ECO:0000313" key="8">
    <source>
        <dbReference type="EMBL" id="RCX09445.1"/>
    </source>
</evidence>
<evidence type="ECO:0000313" key="9">
    <source>
        <dbReference type="Proteomes" id="UP000252174"/>
    </source>
</evidence>
<keyword evidence="5" id="KW-0449">Lipoprotein</keyword>
<keyword evidence="4" id="KW-0564">Palmitate</keyword>
<evidence type="ECO:0000256" key="7">
    <source>
        <dbReference type="SAM" id="SignalP"/>
    </source>
</evidence>
<feature type="signal peptide" evidence="7">
    <location>
        <begin position="1"/>
        <end position="19"/>
    </location>
</feature>
<feature type="region of interest" description="Disordered" evidence="6">
    <location>
        <begin position="254"/>
        <end position="273"/>
    </location>
</feature>
<evidence type="ECO:0000256" key="1">
    <source>
        <dbReference type="ARBA" id="ARBA00022475"/>
    </source>
</evidence>
<comment type="caution">
    <text evidence="8">The sequence shown here is derived from an EMBL/GenBank/DDBJ whole genome shotgun (WGS) entry which is preliminary data.</text>
</comment>
<protein>
    <submittedName>
        <fullName evidence="8">Curli biogenesis system outer membrane secretion channel CsgG</fullName>
    </submittedName>
</protein>
<dbReference type="GO" id="GO:0030288">
    <property type="term" value="C:outer membrane-bounded periplasmic space"/>
    <property type="evidence" value="ECO:0007669"/>
    <property type="project" value="InterPro"/>
</dbReference>
<organism evidence="8 9">
    <name type="scientific">Extensimonas vulgaris</name>
    <dbReference type="NCBI Taxonomy" id="1031594"/>
    <lineage>
        <taxon>Bacteria</taxon>
        <taxon>Pseudomonadati</taxon>
        <taxon>Pseudomonadota</taxon>
        <taxon>Betaproteobacteria</taxon>
        <taxon>Burkholderiales</taxon>
        <taxon>Comamonadaceae</taxon>
        <taxon>Extensimonas</taxon>
    </lineage>
</organism>
<keyword evidence="3" id="KW-0472">Membrane</keyword>
<dbReference type="Gene3D" id="3.40.50.10610">
    <property type="entry name" value="ABC-type transport auxiliary lipoprotein component"/>
    <property type="match status" value="1"/>
</dbReference>
<name>A0A369AK50_9BURK</name>
<gene>
    <name evidence="8" type="ORF">DFR45_10574</name>
</gene>
<feature type="chain" id="PRO_5016969666" evidence="7">
    <location>
        <begin position="20"/>
        <end position="273"/>
    </location>
</feature>
<dbReference type="PANTHER" id="PTHR41164">
    <property type="entry name" value="CURLI PRODUCTION ASSEMBLY/TRANSPORT COMPONENT CSGG"/>
    <property type="match status" value="1"/>
</dbReference>
<keyword evidence="1" id="KW-1003">Cell membrane</keyword>
<evidence type="ECO:0000256" key="4">
    <source>
        <dbReference type="ARBA" id="ARBA00023139"/>
    </source>
</evidence>
<reference evidence="8 9" key="1">
    <citation type="submission" date="2018-07" db="EMBL/GenBank/DDBJ databases">
        <title>Genomic Encyclopedia of Type Strains, Phase IV (KMG-IV): sequencing the most valuable type-strain genomes for metagenomic binning, comparative biology and taxonomic classification.</title>
        <authorList>
            <person name="Goeker M."/>
        </authorList>
    </citation>
    <scope>NUCLEOTIDE SEQUENCE [LARGE SCALE GENOMIC DNA]</scope>
    <source>
        <strain evidence="8 9">DSM 100911</strain>
    </source>
</reference>
<dbReference type="OrthoDB" id="8772575at2"/>
<evidence type="ECO:0000256" key="3">
    <source>
        <dbReference type="ARBA" id="ARBA00023136"/>
    </source>
</evidence>
<keyword evidence="2 7" id="KW-0732">Signal</keyword>
<dbReference type="InterPro" id="IPR005534">
    <property type="entry name" value="Curli_assmbl/transp-comp_CsgG"/>
</dbReference>
<dbReference type="EMBL" id="QPJU01000005">
    <property type="protein sequence ID" value="RCX09445.1"/>
    <property type="molecule type" value="Genomic_DNA"/>
</dbReference>
<dbReference type="PANTHER" id="PTHR41164:SF1">
    <property type="entry name" value="CURLI PRODUCTION ASSEMBLY_TRANSPORT COMPONENT CSGG"/>
    <property type="match status" value="1"/>
</dbReference>
<dbReference type="Pfam" id="PF03783">
    <property type="entry name" value="CsgG"/>
    <property type="match status" value="1"/>
</dbReference>
<feature type="compositionally biased region" description="Polar residues" evidence="6">
    <location>
        <begin position="264"/>
        <end position="273"/>
    </location>
</feature>
<dbReference type="Proteomes" id="UP000252174">
    <property type="component" value="Unassembled WGS sequence"/>
</dbReference>
<evidence type="ECO:0000256" key="6">
    <source>
        <dbReference type="SAM" id="MobiDB-lite"/>
    </source>
</evidence>
<evidence type="ECO:0000256" key="5">
    <source>
        <dbReference type="ARBA" id="ARBA00023288"/>
    </source>
</evidence>
<dbReference type="AlphaFoldDB" id="A0A369AK50"/>